<dbReference type="InterPro" id="IPR043129">
    <property type="entry name" value="ATPase_NBD"/>
</dbReference>
<dbReference type="GO" id="GO:0016301">
    <property type="term" value="F:kinase activity"/>
    <property type="evidence" value="ECO:0007669"/>
    <property type="project" value="UniProtKB-KW"/>
</dbReference>
<dbReference type="PATRIC" id="fig|1134406.4.peg.734"/>
<accession>A0A0N8GLD2</accession>
<evidence type="ECO:0000313" key="3">
    <source>
        <dbReference type="Proteomes" id="UP000050417"/>
    </source>
</evidence>
<dbReference type="PANTHER" id="PTHR18964:SF146">
    <property type="entry name" value="POLYPHOSPHATE GLUCOKINASE"/>
    <property type="match status" value="1"/>
</dbReference>
<evidence type="ECO:0000313" key="2">
    <source>
        <dbReference type="EMBL" id="KPL72170.1"/>
    </source>
</evidence>
<dbReference type="NCBIfam" id="NF045942">
    <property type="entry name" value="PolPhglucPhase"/>
    <property type="match status" value="1"/>
</dbReference>
<dbReference type="Pfam" id="PF00480">
    <property type="entry name" value="ROK"/>
    <property type="match status" value="1"/>
</dbReference>
<protein>
    <submittedName>
        <fullName evidence="2">Polyphosphate glucokinase</fullName>
    </submittedName>
</protein>
<name>A0A0N8GLD2_9CHLR</name>
<reference evidence="2 3" key="1">
    <citation type="submission" date="2015-07" db="EMBL/GenBank/DDBJ databases">
        <title>Genome sequence of Ornatilinea apprima DSM 23815.</title>
        <authorList>
            <person name="Hemp J."/>
            <person name="Ward L.M."/>
            <person name="Pace L.A."/>
            <person name="Fischer W.W."/>
        </authorList>
    </citation>
    <scope>NUCLEOTIDE SEQUENCE [LARGE SCALE GENOMIC DNA]</scope>
    <source>
        <strain evidence="2 3">P3M-1</strain>
    </source>
</reference>
<dbReference type="SUPFAM" id="SSF53067">
    <property type="entry name" value="Actin-like ATPase domain"/>
    <property type="match status" value="1"/>
</dbReference>
<sequence length="250" mass="27092">MSVLGIDIGGSGIKGALVDVETGQLLTPRERIPTPEPATPERVAVVFAELVKKLKYEGPIGAGFPAIIQQGVAYSAANVHEEWINTNAEKLFSQKTAQPVYVLNDADAAGLAEMKFGAGRDFYKGTVLMVTLGTGIGSAIFTNGHLLPNVEFGHLKVRGKDAEHRASDAARKSQELTWKKWSKRLQEVLDYMEALVSPDVIIVGGGVSKDYQKYFPYLSTKAKLLPAQFLNQAGIVGAALYAWMRSRGEI</sequence>
<proteinExistence type="inferred from homology"/>
<keyword evidence="3" id="KW-1185">Reference proteome</keyword>
<dbReference type="CDD" id="cd24058">
    <property type="entry name" value="ASKHA_NBD_ROK_PPGK"/>
    <property type="match status" value="1"/>
</dbReference>
<keyword evidence="2" id="KW-0808">Transferase</keyword>
<organism evidence="2 3">
    <name type="scientific">Ornatilinea apprima</name>
    <dbReference type="NCBI Taxonomy" id="1134406"/>
    <lineage>
        <taxon>Bacteria</taxon>
        <taxon>Bacillati</taxon>
        <taxon>Chloroflexota</taxon>
        <taxon>Anaerolineae</taxon>
        <taxon>Anaerolineales</taxon>
        <taxon>Anaerolineaceae</taxon>
        <taxon>Ornatilinea</taxon>
    </lineage>
</organism>
<dbReference type="RefSeq" id="WP_075063881.1">
    <property type="nucleotide sequence ID" value="NZ_LGCL01000039.1"/>
</dbReference>
<dbReference type="AlphaFoldDB" id="A0A0N8GLD2"/>
<gene>
    <name evidence="2" type="ORF">ADN00_15160</name>
</gene>
<comment type="similarity">
    <text evidence="1">Belongs to the ROK (NagC/XylR) family.</text>
</comment>
<dbReference type="Proteomes" id="UP000050417">
    <property type="component" value="Unassembled WGS sequence"/>
</dbReference>
<keyword evidence="2" id="KW-0418">Kinase</keyword>
<dbReference type="OrthoDB" id="9795247at2"/>
<dbReference type="EMBL" id="LGCL01000039">
    <property type="protein sequence ID" value="KPL72170.1"/>
    <property type="molecule type" value="Genomic_DNA"/>
</dbReference>
<evidence type="ECO:0000256" key="1">
    <source>
        <dbReference type="ARBA" id="ARBA00006479"/>
    </source>
</evidence>
<comment type="caution">
    <text evidence="2">The sequence shown here is derived from an EMBL/GenBank/DDBJ whole genome shotgun (WGS) entry which is preliminary data.</text>
</comment>
<dbReference type="PANTHER" id="PTHR18964">
    <property type="entry name" value="ROK (REPRESSOR, ORF, KINASE) FAMILY"/>
    <property type="match status" value="1"/>
</dbReference>
<dbReference type="Gene3D" id="3.30.420.40">
    <property type="match status" value="2"/>
</dbReference>
<dbReference type="STRING" id="1134406.ADN00_15160"/>
<dbReference type="InterPro" id="IPR000600">
    <property type="entry name" value="ROK"/>
</dbReference>